<dbReference type="InterPro" id="IPR052031">
    <property type="entry name" value="Membrane_Transporter-Flippase"/>
</dbReference>
<evidence type="ECO:0000256" key="3">
    <source>
        <dbReference type="ARBA" id="ARBA00022475"/>
    </source>
</evidence>
<feature type="transmembrane region" description="Helical" evidence="8">
    <location>
        <begin position="281"/>
        <end position="299"/>
    </location>
</feature>
<keyword evidence="5 8" id="KW-1133">Transmembrane helix</keyword>
<dbReference type="GeneID" id="73901503"/>
<feature type="transmembrane region" description="Helical" evidence="8">
    <location>
        <begin position="550"/>
        <end position="570"/>
    </location>
</feature>
<feature type="transmembrane region" description="Helical" evidence="8">
    <location>
        <begin position="485"/>
        <end position="502"/>
    </location>
</feature>
<comment type="subcellular location">
    <subcellularLocation>
        <location evidence="1">Cell membrane</location>
        <topology evidence="1">Multi-pass membrane protein</topology>
    </subcellularLocation>
</comment>
<dbReference type="PANTHER" id="PTHR43549">
    <property type="entry name" value="MULTIDRUG RESISTANCE PROTEIN YPNP-RELATED"/>
    <property type="match status" value="1"/>
</dbReference>
<feature type="compositionally biased region" description="Low complexity" evidence="7">
    <location>
        <begin position="55"/>
        <end position="70"/>
    </location>
</feature>
<dbReference type="Proteomes" id="UP001595846">
    <property type="component" value="Unassembled WGS sequence"/>
</dbReference>
<feature type="transmembrane region" description="Helical" evidence="8">
    <location>
        <begin position="368"/>
        <end position="391"/>
    </location>
</feature>
<keyword evidence="6 8" id="KW-0472">Membrane</keyword>
<dbReference type="RefSeq" id="WP_256532421.1">
    <property type="nucleotide sequence ID" value="NZ_CP101824.1"/>
</dbReference>
<accession>A0ABD5NTS4</accession>
<evidence type="ECO:0000256" key="7">
    <source>
        <dbReference type="SAM" id="MobiDB-lite"/>
    </source>
</evidence>
<evidence type="ECO:0000256" key="4">
    <source>
        <dbReference type="ARBA" id="ARBA00022692"/>
    </source>
</evidence>
<evidence type="ECO:0000313" key="9">
    <source>
        <dbReference type="EMBL" id="MFC3960141.1"/>
    </source>
</evidence>
<name>A0ABD5NTS4_9EURY</name>
<evidence type="ECO:0000313" key="10">
    <source>
        <dbReference type="Proteomes" id="UP001595846"/>
    </source>
</evidence>
<gene>
    <name evidence="9" type="ORF">ACFOUR_17410</name>
</gene>
<evidence type="ECO:0000256" key="8">
    <source>
        <dbReference type="SAM" id="Phobius"/>
    </source>
</evidence>
<comment type="caution">
    <text evidence="9">The sequence shown here is derived from an EMBL/GenBank/DDBJ whole genome shotgun (WGS) entry which is preliminary data.</text>
</comment>
<feature type="transmembrane region" description="Helical" evidence="8">
    <location>
        <begin position="249"/>
        <end position="269"/>
    </location>
</feature>
<dbReference type="InterPro" id="IPR002528">
    <property type="entry name" value="MATE_fam"/>
</dbReference>
<feature type="transmembrane region" description="Helical" evidence="8">
    <location>
        <begin position="220"/>
        <end position="237"/>
    </location>
</feature>
<dbReference type="PANTHER" id="PTHR43549:SF2">
    <property type="entry name" value="MULTIDRUG RESISTANCE PROTEIN NORM-RELATED"/>
    <property type="match status" value="1"/>
</dbReference>
<proteinExistence type="predicted"/>
<evidence type="ECO:0000256" key="2">
    <source>
        <dbReference type="ARBA" id="ARBA00022448"/>
    </source>
</evidence>
<feature type="transmembrane region" description="Helical" evidence="8">
    <location>
        <begin position="168"/>
        <end position="192"/>
    </location>
</feature>
<feature type="compositionally biased region" description="Low complexity" evidence="7">
    <location>
        <begin position="10"/>
        <end position="21"/>
    </location>
</feature>
<feature type="transmembrane region" description="Helical" evidence="8">
    <location>
        <begin position="134"/>
        <end position="156"/>
    </location>
</feature>
<dbReference type="AlphaFoldDB" id="A0ABD5NTS4"/>
<feature type="region of interest" description="Disordered" evidence="7">
    <location>
        <begin position="1"/>
        <end position="85"/>
    </location>
</feature>
<feature type="transmembrane region" description="Helical" evidence="8">
    <location>
        <begin position="311"/>
        <end position="330"/>
    </location>
</feature>
<evidence type="ECO:0000256" key="6">
    <source>
        <dbReference type="ARBA" id="ARBA00023136"/>
    </source>
</evidence>
<evidence type="ECO:0000256" key="5">
    <source>
        <dbReference type="ARBA" id="ARBA00022989"/>
    </source>
</evidence>
<keyword evidence="4 8" id="KW-0812">Transmembrane</keyword>
<dbReference type="EMBL" id="JBHSAQ010000016">
    <property type="protein sequence ID" value="MFC3960141.1"/>
    <property type="molecule type" value="Genomic_DNA"/>
</dbReference>
<protein>
    <submittedName>
        <fullName evidence="9">MATE family efflux transporter</fullName>
    </submittedName>
</protein>
<feature type="region of interest" description="Disordered" evidence="7">
    <location>
        <begin position="581"/>
        <end position="608"/>
    </location>
</feature>
<dbReference type="GO" id="GO:0005886">
    <property type="term" value="C:plasma membrane"/>
    <property type="evidence" value="ECO:0007669"/>
    <property type="project" value="UniProtKB-SubCell"/>
</dbReference>
<evidence type="ECO:0000256" key="1">
    <source>
        <dbReference type="ARBA" id="ARBA00004651"/>
    </source>
</evidence>
<keyword evidence="2" id="KW-0813">Transport</keyword>
<keyword evidence="10" id="KW-1185">Reference proteome</keyword>
<feature type="transmembrane region" description="Helical" evidence="8">
    <location>
        <begin position="432"/>
        <end position="451"/>
    </location>
</feature>
<keyword evidence="3" id="KW-1003">Cell membrane</keyword>
<feature type="transmembrane region" description="Helical" evidence="8">
    <location>
        <begin position="94"/>
        <end position="114"/>
    </location>
</feature>
<organism evidence="9 10">
    <name type="scientific">Halovivax cerinus</name>
    <dbReference type="NCBI Taxonomy" id="1487865"/>
    <lineage>
        <taxon>Archaea</taxon>
        <taxon>Methanobacteriati</taxon>
        <taxon>Methanobacteriota</taxon>
        <taxon>Stenosarchaea group</taxon>
        <taxon>Halobacteria</taxon>
        <taxon>Halobacteriales</taxon>
        <taxon>Natrialbaceae</taxon>
        <taxon>Halovivax</taxon>
    </lineage>
</organism>
<reference evidence="9 10" key="1">
    <citation type="journal article" date="2019" name="Int. J. Syst. Evol. Microbiol.">
        <title>The Global Catalogue of Microorganisms (GCM) 10K type strain sequencing project: providing services to taxonomists for standard genome sequencing and annotation.</title>
        <authorList>
            <consortium name="The Broad Institute Genomics Platform"/>
            <consortium name="The Broad Institute Genome Sequencing Center for Infectious Disease"/>
            <person name="Wu L."/>
            <person name="Ma J."/>
        </authorList>
    </citation>
    <scope>NUCLEOTIDE SEQUENCE [LARGE SCALE GENOMIC DNA]</scope>
    <source>
        <strain evidence="9 10">IBRC-M 10256</strain>
    </source>
</reference>
<feature type="transmembrane region" description="Helical" evidence="8">
    <location>
        <begin position="509"/>
        <end position="530"/>
    </location>
</feature>
<dbReference type="Pfam" id="PF01554">
    <property type="entry name" value="MatE"/>
    <property type="match status" value="2"/>
</dbReference>
<sequence>MTDPADSDPTDAPGESAASDDGGVDADRTDSADDGGADAGRTDSADDGGADAGRTDPVGDGDPAVPDADGSATDGGPGPSASSSITEGSLIRPLFQLAWPIVVIQLLQVTYNVVDTIWLGRLSTESVGAISLAFPLIFLLIAIAGGFTTAGAILVAQYTGARGERSSGLVAGQTLSFVGIISVLIAVVGYFYTRPALSILPSDPETAARVIPLAADYMEVFFLGMPLIGGFFVFSALMRGYGDTRTPMLVMVVSVVVNVVADPFLIFGFADNPLFGMLNGLPGIGAIDFVALETSLYGLTGFSGMGIEGAAAATVGARAVATAIGIYVLFATSRGPTIDVGHLVPDLAVVEDIVRLGTPSMVEQSMSALAMITLTAMVVTFSPPVVTAFGLGNRLISLVFLPAMGLGRAIDTMVGQNLGADRPDRAARAVRLAASTGAGVMLVVAVLALAFTEPIVSVFIGPDVENAAIAEGYGVEYVRTRTVEFAFIGVSQVILGGFRGAGNTKTAMVISMVTLWVGRVVSVLVLAFSWTVTLPLVGITVGALGLGARGLWIGMALGNVVGAIVGVAWFSRGTWREKYIDDPGGPSGTPADAIDDPEPVSAGTSTEE</sequence>